<reference evidence="3" key="1">
    <citation type="submission" date="2016-06" db="EMBL/GenBank/DDBJ databases">
        <title>Complete genome sequence of Actinoalloteichus fjordicus DSM 46855 (=ADI127-17), type strain of the new species Actinoalloteichus fjordicus.</title>
        <authorList>
            <person name="Ruckert C."/>
            <person name="Nouioui I."/>
            <person name="Willmese J."/>
            <person name="van Wezel G."/>
            <person name="Klenk H.-P."/>
            <person name="Kalinowski J."/>
            <person name="Zotchev S.B."/>
        </authorList>
    </citation>
    <scope>NUCLEOTIDE SEQUENCE [LARGE SCALE GENOMIC DNA]</scope>
    <source>
        <strain evidence="3">ADI127-7</strain>
    </source>
</reference>
<sequence>MRVARHAGDRACRAGAVMLVLAQVASTGGDELRRRPFAWRGGVEVRIDTAKPGTPNVMEMRVGGRGGGQRTDTAVACGPRLPWPTSNCTRAFSSRLRKPLPVISE</sequence>
<gene>
    <name evidence="2" type="ORF">UA74_07815</name>
</gene>
<proteinExistence type="predicted"/>
<name>A0AAC9L9K9_9PSEU</name>
<organism evidence="2 3">
    <name type="scientific">Actinoalloteichus fjordicus</name>
    <dbReference type="NCBI Taxonomy" id="1612552"/>
    <lineage>
        <taxon>Bacteria</taxon>
        <taxon>Bacillati</taxon>
        <taxon>Actinomycetota</taxon>
        <taxon>Actinomycetes</taxon>
        <taxon>Pseudonocardiales</taxon>
        <taxon>Pseudonocardiaceae</taxon>
        <taxon>Actinoalloteichus</taxon>
    </lineage>
</organism>
<dbReference type="EMBL" id="CP016076">
    <property type="protein sequence ID" value="APU13632.1"/>
    <property type="molecule type" value="Genomic_DNA"/>
</dbReference>
<evidence type="ECO:0000313" key="2">
    <source>
        <dbReference type="EMBL" id="APU13632.1"/>
    </source>
</evidence>
<feature type="region of interest" description="Disordered" evidence="1">
    <location>
        <begin position="50"/>
        <end position="78"/>
    </location>
</feature>
<dbReference type="AlphaFoldDB" id="A0AAC9L9K9"/>
<accession>A0AAC9L9K9</accession>
<evidence type="ECO:0000313" key="3">
    <source>
        <dbReference type="Proteomes" id="UP000185511"/>
    </source>
</evidence>
<protein>
    <submittedName>
        <fullName evidence="2">Uncharacterized protein</fullName>
    </submittedName>
</protein>
<evidence type="ECO:0000256" key="1">
    <source>
        <dbReference type="SAM" id="MobiDB-lite"/>
    </source>
</evidence>
<dbReference type="Proteomes" id="UP000185511">
    <property type="component" value="Chromosome"/>
</dbReference>
<keyword evidence="3" id="KW-1185">Reference proteome</keyword>
<dbReference type="KEGG" id="acad:UA74_07815"/>